<comment type="caution">
    <text evidence="2">The sequence shown here is derived from an EMBL/GenBank/DDBJ whole genome shotgun (WGS) entry which is preliminary data.</text>
</comment>
<dbReference type="PANTHER" id="PTHR30344">
    <property type="entry name" value="6-PHOSPHOGLUCONOLACTONASE-RELATED"/>
    <property type="match status" value="1"/>
</dbReference>
<dbReference type="GO" id="GO:0017057">
    <property type="term" value="F:6-phosphogluconolactonase activity"/>
    <property type="evidence" value="ECO:0007669"/>
    <property type="project" value="TreeGrafter"/>
</dbReference>
<evidence type="ECO:0000313" key="2">
    <source>
        <dbReference type="EMBL" id="KAF9777854.1"/>
    </source>
</evidence>
<dbReference type="InterPro" id="IPR015943">
    <property type="entry name" value="WD40/YVTN_repeat-like_dom_sf"/>
</dbReference>
<dbReference type="Gene3D" id="2.130.10.10">
    <property type="entry name" value="YVTN repeat-like/Quinoprotein amine dehydrogenase"/>
    <property type="match status" value="1"/>
</dbReference>
<dbReference type="AlphaFoldDB" id="A0A9P6H597"/>
<dbReference type="Pfam" id="PF10282">
    <property type="entry name" value="Lactonase"/>
    <property type="match status" value="1"/>
</dbReference>
<keyword evidence="3" id="KW-1185">Reference proteome</keyword>
<protein>
    <submittedName>
        <fullName evidence="2">Lactonase, 7-bladed beta-propeller-domain-containing protein</fullName>
    </submittedName>
</protein>
<name>A0A9P6H597_9AGAM</name>
<dbReference type="PANTHER" id="PTHR30344:SF7">
    <property type="entry name" value="DUF2415 DOMAIN-CONTAINING PROTEIN"/>
    <property type="match status" value="1"/>
</dbReference>
<dbReference type="InterPro" id="IPR050282">
    <property type="entry name" value="Cycloisomerase_2"/>
</dbReference>
<organism evidence="2 3">
    <name type="scientific">Thelephora terrestris</name>
    <dbReference type="NCBI Taxonomy" id="56493"/>
    <lineage>
        <taxon>Eukaryota</taxon>
        <taxon>Fungi</taxon>
        <taxon>Dikarya</taxon>
        <taxon>Basidiomycota</taxon>
        <taxon>Agaricomycotina</taxon>
        <taxon>Agaricomycetes</taxon>
        <taxon>Thelephorales</taxon>
        <taxon>Thelephoraceae</taxon>
        <taxon>Thelephora</taxon>
    </lineage>
</organism>
<dbReference type="EMBL" id="WIUZ02000026">
    <property type="protein sequence ID" value="KAF9777854.1"/>
    <property type="molecule type" value="Genomic_DNA"/>
</dbReference>
<dbReference type="SUPFAM" id="SSF75011">
    <property type="entry name" value="3-carboxy-cis,cis-mucoante lactonizing enzyme"/>
    <property type="match status" value="1"/>
</dbReference>
<accession>A0A9P6H597</accession>
<evidence type="ECO:0000313" key="3">
    <source>
        <dbReference type="Proteomes" id="UP000736335"/>
    </source>
</evidence>
<evidence type="ECO:0000256" key="1">
    <source>
        <dbReference type="ARBA" id="ARBA00005564"/>
    </source>
</evidence>
<reference evidence="2" key="2">
    <citation type="submission" date="2020-11" db="EMBL/GenBank/DDBJ databases">
        <authorList>
            <consortium name="DOE Joint Genome Institute"/>
            <person name="Kuo A."/>
            <person name="Miyauchi S."/>
            <person name="Kiss E."/>
            <person name="Drula E."/>
            <person name="Kohler A."/>
            <person name="Sanchez-Garcia M."/>
            <person name="Andreopoulos B."/>
            <person name="Barry K.W."/>
            <person name="Bonito G."/>
            <person name="Buee M."/>
            <person name="Carver A."/>
            <person name="Chen C."/>
            <person name="Cichocki N."/>
            <person name="Clum A."/>
            <person name="Culley D."/>
            <person name="Crous P.W."/>
            <person name="Fauchery L."/>
            <person name="Girlanda M."/>
            <person name="Hayes R."/>
            <person name="Keri Z."/>
            <person name="Labutti K."/>
            <person name="Lipzen A."/>
            <person name="Lombard V."/>
            <person name="Magnuson J."/>
            <person name="Maillard F."/>
            <person name="Morin E."/>
            <person name="Murat C."/>
            <person name="Nolan M."/>
            <person name="Ohm R."/>
            <person name="Pangilinan J."/>
            <person name="Pereira M."/>
            <person name="Perotto S."/>
            <person name="Peter M."/>
            <person name="Riley R."/>
            <person name="Sitrit Y."/>
            <person name="Stielow B."/>
            <person name="Szollosi G."/>
            <person name="Zifcakova L."/>
            <person name="Stursova M."/>
            <person name="Spatafora J.W."/>
            <person name="Tedersoo L."/>
            <person name="Vaario L.-M."/>
            <person name="Yamada A."/>
            <person name="Yan M."/>
            <person name="Wang P."/>
            <person name="Xu J."/>
            <person name="Bruns T."/>
            <person name="Baldrian P."/>
            <person name="Vilgalys R."/>
            <person name="Henrissat B."/>
            <person name="Grigoriev I.V."/>
            <person name="Hibbett D."/>
            <person name="Nagy L.G."/>
            <person name="Martin F.M."/>
        </authorList>
    </citation>
    <scope>NUCLEOTIDE SEQUENCE</scope>
    <source>
        <strain evidence="2">UH-Tt-Lm1</strain>
    </source>
</reference>
<dbReference type="OrthoDB" id="9972196at2759"/>
<sequence>MVKLNILAGGDIAFIASYLFDSVGQTLTLIQQNPSGQNPSWIERSVVNPSVLYAVNEVEAGAVQSFTIFDNGTLSGAISSISTGGNGPAHVFASPDGEVSAMNFGGGNGVIVTMQNNGSIFGTSTPITFPVVGSSGVSHPHETIQVDNELLVPDLGGDTIWRLVPDQSGTFSIGGEITQPTGSGPRHAAVFDNFLVTVHELSSTITSQLIPPLGQNSSDLISNLSIVPVDQAALPGASFAAAEVLIPPPNQVFNSTLVYASNRNTGTGIDTRGDSIAVLSLASDGTLQIVNQFFTGLQQVRGMQFGGPDNRFLVASGVVGNGGVMVFERVGQGDQFVQVANNTDIPNLTSFVWV</sequence>
<dbReference type="Proteomes" id="UP000736335">
    <property type="component" value="Unassembled WGS sequence"/>
</dbReference>
<gene>
    <name evidence="2" type="ORF">BJ322DRAFT_513885</name>
</gene>
<proteinExistence type="inferred from homology"/>
<comment type="similarity">
    <text evidence="1">Belongs to the cycloisomerase 2 family.</text>
</comment>
<reference evidence="2" key="1">
    <citation type="journal article" date="2020" name="Nat. Commun.">
        <title>Large-scale genome sequencing of mycorrhizal fungi provides insights into the early evolution of symbiotic traits.</title>
        <authorList>
            <person name="Miyauchi S."/>
            <person name="Kiss E."/>
            <person name="Kuo A."/>
            <person name="Drula E."/>
            <person name="Kohler A."/>
            <person name="Sanchez-Garcia M."/>
            <person name="Morin E."/>
            <person name="Andreopoulos B."/>
            <person name="Barry K.W."/>
            <person name="Bonito G."/>
            <person name="Buee M."/>
            <person name="Carver A."/>
            <person name="Chen C."/>
            <person name="Cichocki N."/>
            <person name="Clum A."/>
            <person name="Culley D."/>
            <person name="Crous P.W."/>
            <person name="Fauchery L."/>
            <person name="Girlanda M."/>
            <person name="Hayes R.D."/>
            <person name="Keri Z."/>
            <person name="LaButti K."/>
            <person name="Lipzen A."/>
            <person name="Lombard V."/>
            <person name="Magnuson J."/>
            <person name="Maillard F."/>
            <person name="Murat C."/>
            <person name="Nolan M."/>
            <person name="Ohm R.A."/>
            <person name="Pangilinan J."/>
            <person name="Pereira M.F."/>
            <person name="Perotto S."/>
            <person name="Peter M."/>
            <person name="Pfister S."/>
            <person name="Riley R."/>
            <person name="Sitrit Y."/>
            <person name="Stielow J.B."/>
            <person name="Szollosi G."/>
            <person name="Zifcakova L."/>
            <person name="Stursova M."/>
            <person name="Spatafora J.W."/>
            <person name="Tedersoo L."/>
            <person name="Vaario L.M."/>
            <person name="Yamada A."/>
            <person name="Yan M."/>
            <person name="Wang P."/>
            <person name="Xu J."/>
            <person name="Bruns T."/>
            <person name="Baldrian P."/>
            <person name="Vilgalys R."/>
            <person name="Dunand C."/>
            <person name="Henrissat B."/>
            <person name="Grigoriev I.V."/>
            <person name="Hibbett D."/>
            <person name="Nagy L.G."/>
            <person name="Martin F.M."/>
        </authorList>
    </citation>
    <scope>NUCLEOTIDE SEQUENCE</scope>
    <source>
        <strain evidence="2">UH-Tt-Lm1</strain>
    </source>
</reference>
<dbReference type="InterPro" id="IPR019405">
    <property type="entry name" value="Lactonase_7-beta_prop"/>
</dbReference>